<evidence type="ECO:0000313" key="2">
    <source>
        <dbReference type="Proteomes" id="UP001230005"/>
    </source>
</evidence>
<comment type="caution">
    <text evidence="1">The sequence shown here is derived from an EMBL/GenBank/DDBJ whole genome shotgun (WGS) entry which is preliminary data.</text>
</comment>
<name>A0ABT9ZXY5_9BACI</name>
<sequence length="200" mass="23939">MKRILIFLFLILLLISCQSQEKQLLNEDFPYNLIHESFSFIPLSPPEGWEVVSLRSDVQLQFQDWEEPENHQYSEVPYRYSFTFGRKAPDNEVTEKDMERFNEKQALEGKTNRQLYYHTYYDYYSTLEISKNGFVILLSAFDGTWEWEINGEKFLVLRQGNEWIINWYKNGSYYDLIVRAEAGITTEEECIALIESMFFH</sequence>
<organism evidence="1 2">
    <name type="scientific">Evansella vedderi</name>
    <dbReference type="NCBI Taxonomy" id="38282"/>
    <lineage>
        <taxon>Bacteria</taxon>
        <taxon>Bacillati</taxon>
        <taxon>Bacillota</taxon>
        <taxon>Bacilli</taxon>
        <taxon>Bacillales</taxon>
        <taxon>Bacillaceae</taxon>
        <taxon>Evansella</taxon>
    </lineage>
</organism>
<reference evidence="1 2" key="1">
    <citation type="submission" date="2023-07" db="EMBL/GenBank/DDBJ databases">
        <title>Genomic Encyclopedia of Type Strains, Phase IV (KMG-IV): sequencing the most valuable type-strain genomes for metagenomic binning, comparative biology and taxonomic classification.</title>
        <authorList>
            <person name="Goeker M."/>
        </authorList>
    </citation>
    <scope>NUCLEOTIDE SEQUENCE [LARGE SCALE GENOMIC DNA]</scope>
    <source>
        <strain evidence="1 2">DSM 9768</strain>
    </source>
</reference>
<gene>
    <name evidence="1" type="ORF">J2S74_003500</name>
</gene>
<dbReference type="PROSITE" id="PS51257">
    <property type="entry name" value="PROKAR_LIPOPROTEIN"/>
    <property type="match status" value="1"/>
</dbReference>
<dbReference type="Proteomes" id="UP001230005">
    <property type="component" value="Unassembled WGS sequence"/>
</dbReference>
<evidence type="ECO:0000313" key="1">
    <source>
        <dbReference type="EMBL" id="MDQ0256101.1"/>
    </source>
</evidence>
<evidence type="ECO:0008006" key="3">
    <source>
        <dbReference type="Google" id="ProtNLM"/>
    </source>
</evidence>
<dbReference type="RefSeq" id="WP_307327714.1">
    <property type="nucleotide sequence ID" value="NZ_JAUSUG010000014.1"/>
</dbReference>
<proteinExistence type="predicted"/>
<keyword evidence="2" id="KW-1185">Reference proteome</keyword>
<protein>
    <recommendedName>
        <fullName evidence="3">DUF4367 domain-containing protein</fullName>
    </recommendedName>
</protein>
<accession>A0ABT9ZXY5</accession>
<dbReference type="EMBL" id="JAUSUG010000014">
    <property type="protein sequence ID" value="MDQ0256101.1"/>
    <property type="molecule type" value="Genomic_DNA"/>
</dbReference>